<evidence type="ECO:0000256" key="2">
    <source>
        <dbReference type="SAM" id="SignalP"/>
    </source>
</evidence>
<protein>
    <recommendedName>
        <fullName evidence="5">LPXTG-motif cell wall-anchored protein</fullName>
    </recommendedName>
</protein>
<dbReference type="EMBL" id="BSEJ01000009">
    <property type="protein sequence ID" value="GLJ61927.1"/>
    <property type="molecule type" value="Genomic_DNA"/>
</dbReference>
<keyword evidence="1" id="KW-1133">Transmembrane helix</keyword>
<evidence type="ECO:0000313" key="4">
    <source>
        <dbReference type="Proteomes" id="UP001142462"/>
    </source>
</evidence>
<feature type="transmembrane region" description="Helical" evidence="1">
    <location>
        <begin position="179"/>
        <end position="199"/>
    </location>
</feature>
<feature type="signal peptide" evidence="2">
    <location>
        <begin position="1"/>
        <end position="24"/>
    </location>
</feature>
<organism evidence="3 4">
    <name type="scientific">Microbacterium barkeri</name>
    <dbReference type="NCBI Taxonomy" id="33917"/>
    <lineage>
        <taxon>Bacteria</taxon>
        <taxon>Bacillati</taxon>
        <taxon>Actinomycetota</taxon>
        <taxon>Actinomycetes</taxon>
        <taxon>Micrococcales</taxon>
        <taxon>Microbacteriaceae</taxon>
        <taxon>Microbacterium</taxon>
    </lineage>
</organism>
<dbReference type="AlphaFoldDB" id="A0A9W6H432"/>
<feature type="chain" id="PRO_5040997876" description="LPXTG-motif cell wall-anchored protein" evidence="2">
    <location>
        <begin position="25"/>
        <end position="209"/>
    </location>
</feature>
<dbReference type="RefSeq" id="WP_271173636.1">
    <property type="nucleotide sequence ID" value="NZ_BSEJ01000009.1"/>
</dbReference>
<keyword evidence="1" id="KW-0472">Membrane</keyword>
<accession>A0A9W6H432</accession>
<evidence type="ECO:0008006" key="5">
    <source>
        <dbReference type="Google" id="ProtNLM"/>
    </source>
</evidence>
<gene>
    <name evidence="3" type="ORF">GCM10017576_20570</name>
</gene>
<reference evidence="3" key="2">
    <citation type="submission" date="2023-01" db="EMBL/GenBank/DDBJ databases">
        <authorList>
            <person name="Sun Q."/>
            <person name="Evtushenko L."/>
        </authorList>
    </citation>
    <scope>NUCLEOTIDE SEQUENCE</scope>
    <source>
        <strain evidence="3">VKM Ac-1020</strain>
    </source>
</reference>
<reference evidence="3" key="1">
    <citation type="journal article" date="2014" name="Int. J. Syst. Evol. Microbiol.">
        <title>Complete genome sequence of Corynebacterium casei LMG S-19264T (=DSM 44701T), isolated from a smear-ripened cheese.</title>
        <authorList>
            <consortium name="US DOE Joint Genome Institute (JGI-PGF)"/>
            <person name="Walter F."/>
            <person name="Albersmeier A."/>
            <person name="Kalinowski J."/>
            <person name="Ruckert C."/>
        </authorList>
    </citation>
    <scope>NUCLEOTIDE SEQUENCE</scope>
    <source>
        <strain evidence="3">VKM Ac-1020</strain>
    </source>
</reference>
<evidence type="ECO:0000313" key="3">
    <source>
        <dbReference type="EMBL" id="GLJ61927.1"/>
    </source>
</evidence>
<name>A0A9W6H432_9MICO</name>
<keyword evidence="4" id="KW-1185">Reference proteome</keyword>
<proteinExistence type="predicted"/>
<comment type="caution">
    <text evidence="3">The sequence shown here is derived from an EMBL/GenBank/DDBJ whole genome shotgun (WGS) entry which is preliminary data.</text>
</comment>
<dbReference type="Proteomes" id="UP001142462">
    <property type="component" value="Unassembled WGS sequence"/>
</dbReference>
<keyword evidence="1" id="KW-0812">Transmembrane</keyword>
<keyword evidence="2" id="KW-0732">Signal</keyword>
<sequence length="209" mass="21576">MTPRRALCLAAVVAAVALPTAAVAAPTTRVIEGEHIRIESTADWERMARLEPGESVAWTLAISVDAPDPGTLDIGVRGTGGLDLVADIATCGVAWQGAECPEGAEVLRADWALPLDGDTDWLRSSGTEEPVFVRLDVGLAPSAVESAEAEVSVHVRAAGDEVFVDQDDERDLSPTGGSAAPLLLAAGVVLVGGGVAALARGRRARRSPR</sequence>
<evidence type="ECO:0000256" key="1">
    <source>
        <dbReference type="SAM" id="Phobius"/>
    </source>
</evidence>